<evidence type="ECO:0000313" key="5">
    <source>
        <dbReference type="Proteomes" id="UP000184203"/>
    </source>
</evidence>
<reference evidence="5" key="2">
    <citation type="submission" date="2016-11" db="EMBL/GenBank/DDBJ databases">
        <authorList>
            <person name="Varghese N."/>
            <person name="Submissions S."/>
        </authorList>
    </citation>
    <scope>NUCLEOTIDE SEQUENCE [LARGE SCALE GENOMIC DNA]</scope>
    <source>
        <strain evidence="5">DX253</strain>
    </source>
</reference>
<evidence type="ECO:0000313" key="3">
    <source>
        <dbReference type="EMBL" id="SHK14342.1"/>
    </source>
</evidence>
<dbReference type="RefSeq" id="WP_007978562.1">
    <property type="nucleotide sequence ID" value="NZ_AEMG01000006.1"/>
</dbReference>
<keyword evidence="1" id="KW-0472">Membrane</keyword>
<dbReference type="AlphaFoldDB" id="E7QRV9"/>
<proteinExistence type="predicted"/>
<dbReference type="Proteomes" id="UP000003751">
    <property type="component" value="Unassembled WGS sequence"/>
</dbReference>
<evidence type="ECO:0000313" key="4">
    <source>
        <dbReference type="Proteomes" id="UP000003751"/>
    </source>
</evidence>
<dbReference type="Proteomes" id="UP000184203">
    <property type="component" value="Unassembled WGS sequence"/>
</dbReference>
<protein>
    <submittedName>
        <fullName evidence="2">Uncharacterized protein</fullName>
    </submittedName>
</protein>
<dbReference type="STRING" id="797209.GCA_000376445_00211"/>
<keyword evidence="5" id="KW-1185">Reference proteome</keyword>
<dbReference type="OrthoDB" id="248637at2157"/>
<keyword evidence="1" id="KW-0812">Transmembrane</keyword>
<keyword evidence="1" id="KW-1133">Transmembrane helix</keyword>
<reference evidence="2 4" key="1">
    <citation type="journal article" date="2014" name="ISME J.">
        <title>Trehalose/2-sulfotrehalose biosynthesis and glycine-betaine uptake are widely spread mechanisms for osmoadaptation in the Halobacteriales.</title>
        <authorList>
            <person name="Youssef N.H."/>
            <person name="Savage-Ashlock K.N."/>
            <person name="McCully A.L."/>
            <person name="Luedtke B."/>
            <person name="Shaw E.I."/>
            <person name="Hoff W.D."/>
            <person name="Elshahed M.S."/>
        </authorList>
    </citation>
    <scope>NUCLEOTIDE SEQUENCE [LARGE SCALE GENOMIC DNA]</scope>
    <source>
        <strain evidence="2 4">DX253</strain>
    </source>
</reference>
<evidence type="ECO:0000313" key="2">
    <source>
        <dbReference type="EMBL" id="EFW92728.1"/>
    </source>
</evidence>
<dbReference type="EMBL" id="AEMG01000006">
    <property type="protein sequence ID" value="EFW92728.1"/>
    <property type="molecule type" value="Genomic_DNA"/>
</dbReference>
<evidence type="ECO:0000256" key="1">
    <source>
        <dbReference type="SAM" id="Phobius"/>
    </source>
</evidence>
<organism evidence="2 4">
    <name type="scientific">Haladaptatus paucihalophilus DX253</name>
    <dbReference type="NCBI Taxonomy" id="797209"/>
    <lineage>
        <taxon>Archaea</taxon>
        <taxon>Methanobacteriati</taxon>
        <taxon>Methanobacteriota</taxon>
        <taxon>Stenosarchaea group</taxon>
        <taxon>Halobacteria</taxon>
        <taxon>Halobacteriales</taxon>
        <taxon>Haladaptataceae</taxon>
        <taxon>Haladaptatus</taxon>
    </lineage>
</organism>
<gene>
    <name evidence="3" type="ORF">SAMN05444342_0729</name>
    <name evidence="2" type="ORF">ZOD2009_07659</name>
</gene>
<feature type="transmembrane region" description="Helical" evidence="1">
    <location>
        <begin position="64"/>
        <end position="87"/>
    </location>
</feature>
<reference evidence="3" key="3">
    <citation type="submission" date="2016-11" db="EMBL/GenBank/DDBJ databases">
        <authorList>
            <person name="Jaros S."/>
            <person name="Januszkiewicz K."/>
            <person name="Wedrychowicz H."/>
        </authorList>
    </citation>
    <scope>NUCLEOTIDE SEQUENCE [LARGE SCALE GENOMIC DNA]</scope>
    <source>
        <strain evidence="3">DX253</strain>
    </source>
</reference>
<dbReference type="EMBL" id="FRAN01000001">
    <property type="protein sequence ID" value="SHK14342.1"/>
    <property type="molecule type" value="Genomic_DNA"/>
</dbReference>
<name>E7QRV9_HALPU</name>
<sequence>MFDRRTVHWAGTRAIAFGAALVVLSLPLVIVGVADVLADAASITTAIDVLIHLAPVEAVHRDSWTPLSLGLLGVGIGCWSLGVGFLLQGRTEG</sequence>
<dbReference type="PATRIC" id="fig|797209.4.peg.1525"/>
<accession>E7QRV9</accession>